<reference evidence="4 5" key="1">
    <citation type="submission" date="2024-09" db="EMBL/GenBank/DDBJ databases">
        <title>A chromosome-level genome assembly of Gray's grenadier anchovy, Coilia grayii.</title>
        <authorList>
            <person name="Fu Z."/>
        </authorList>
    </citation>
    <scope>NUCLEOTIDE SEQUENCE [LARGE SCALE GENOMIC DNA]</scope>
    <source>
        <strain evidence="4">G4</strain>
        <tissue evidence="4">Muscle</tissue>
    </source>
</reference>
<dbReference type="PROSITE" id="PS50158">
    <property type="entry name" value="ZF_CCHC"/>
    <property type="match status" value="2"/>
</dbReference>
<keyword evidence="1" id="KW-0479">Metal-binding</keyword>
<dbReference type="Gene3D" id="4.10.60.10">
    <property type="entry name" value="Zinc finger, CCHC-type"/>
    <property type="match status" value="3"/>
</dbReference>
<dbReference type="GO" id="GO:0008270">
    <property type="term" value="F:zinc ion binding"/>
    <property type="evidence" value="ECO:0007669"/>
    <property type="project" value="UniProtKB-KW"/>
</dbReference>
<feature type="compositionally biased region" description="Basic and acidic residues" evidence="2">
    <location>
        <begin position="62"/>
        <end position="93"/>
    </location>
</feature>
<feature type="region of interest" description="Disordered" evidence="2">
    <location>
        <begin position="319"/>
        <end position="375"/>
    </location>
</feature>
<feature type="compositionally biased region" description="Basic and acidic residues" evidence="2">
    <location>
        <begin position="1048"/>
        <end position="1080"/>
    </location>
</feature>
<evidence type="ECO:0000256" key="2">
    <source>
        <dbReference type="SAM" id="MobiDB-lite"/>
    </source>
</evidence>
<evidence type="ECO:0000256" key="1">
    <source>
        <dbReference type="PROSITE-ProRule" id="PRU00047"/>
    </source>
</evidence>
<proteinExistence type="predicted"/>
<name>A0ABD1K9D3_9TELE</name>
<dbReference type="InterPro" id="IPR036875">
    <property type="entry name" value="Znf_CCHC_sf"/>
</dbReference>
<sequence>MMNDGLGADNADTDDAFAIVQRKKRKTDKLEGATANKEMAKNAEALEGRVSDTAERGSASAHELHGRVRAGEAVSEELRKTTETGDKSRDKDKMNTKYKREWTMLVETENVLGLHAYELIKGIEEAIGIGQLLALRPKQNKQYEATLNSEEACEKLEGGIKFGGWTINFQRLHRAEVMVSFLHLPPELPDRQIIERLIKWGVQPLLPVRRRYYPGTTVTDGTRFLRVKFPKEVVSLPYSTRFDTEDGPQYCRVIHDKQVKICRFCLSPGHVLRDCPAFKCRECLAQGHYARECTADRCPDCKRVMMRCTCSDLDEEDSSQVEEETVASAQETAPVPDVQLEEEGGETTVEGLPRGQPEPESEAVPSSRSTGRPPSVDLLREVTSEALAEQAGPSGKRLLEPEQSLRLMDFTDIPETTAETLDCVVTTAERKDNEESGEHEEVTNTDNEMVDELMSERDGFQLVSRKRKKTEKIPETEDLLTENPIDKKQEKDSETVHANDGGRDKRSGRDTTGRTYKLTGIPFRDRLISVKRLHKSEIMVSFLHLPPELPDARIIDKLINLGVTPILPLRRRYYPGTSVADGTRYVKVRFPKEVASLPYSARLDTEDGPQYCRVLHDRQVKICRLCMSPGHVLRECPAFKCRECLEQGHYARDCTANKCPDCKRAMMRCTCVDSEEDKLSAEGGETVTVPAVPRPMAEVGPKRVLPVSSQEEDSQSDAGMELPCAQPVAVVALSPGSSDVEITDSADVVERAAAAGLFFPETEPDRGGEQDTVEHENCFDNGLQTLAELKECGPQQNELVVAELPQKQKKVTVKKKKKAFVNLPGALKKQERPSGKRLLEPEQSLRLMDFTDIPETTAESLDCVVTTAERKDNEESGEHEEVTNTDNEMVDELMSERDGFQLVSRKRKKTEKIPETEDLLTENPIDKKQEKDSETVHANDGGRDKRSGRDTTGRTYKHSEEDKLSAEGGETVTLPAVPRPVAEVGPKRVLPVSSQEEDSQSDAGMELPCAQPVAVVALSPGSSDVEVTDSADVVERAAAAGLFFPETEPDRGGQQDTVEHENLTTAERKDNEESGEHEEVTNTDNEMVDELMSERDGFQLVSRKRKKTEKIPETEDLLTENPIDKKQEKDSETVHANDGGRDKRSGRDTTGRTYKLTGITFRDRLISVKRLHKSEIMVSFLHLPPELPDARIIDKLINLGVTPILPLMRRYYPGTSVADGTRYVKVRFPKEVASLPYSARLDTEDGPQYCRVLHDRQVKICRLCMSPGHVLQECPAFKCRECLEQGHYARDCTANECPDCKRAMMRCTCVDSEEDKLSAEGGETVTLPAVPRPVAEVGPKRVLPVSSQEEDSQSDAGMELPCAQPVAVVALSPGSSDVEVTDSADVVERAAAAGLFFPETEPDRGAQQDTVEHENCFDNGLQTLAELKECGPQQNELVVAELPQKQKKVTVKKKKKAVVNLPGALKKQESRRGRLMGQDE</sequence>
<accession>A0ABD1K9D3</accession>
<feature type="region of interest" description="Disordered" evidence="2">
    <location>
        <begin position="23"/>
        <end position="93"/>
    </location>
</feature>
<evidence type="ECO:0000313" key="4">
    <source>
        <dbReference type="EMBL" id="KAL2095508.1"/>
    </source>
</evidence>
<keyword evidence="1" id="KW-0863">Zinc-finger</keyword>
<feature type="domain" description="CCHC-type" evidence="3">
    <location>
        <begin position="640"/>
        <end position="654"/>
    </location>
</feature>
<keyword evidence="1" id="KW-0862">Zinc</keyword>
<dbReference type="InterPro" id="IPR001878">
    <property type="entry name" value="Znf_CCHC"/>
</dbReference>
<keyword evidence="5" id="KW-1185">Reference proteome</keyword>
<feature type="compositionally biased region" description="Basic and acidic residues" evidence="2">
    <location>
        <begin position="38"/>
        <end position="55"/>
    </location>
</feature>
<dbReference type="Proteomes" id="UP001591681">
    <property type="component" value="Unassembled WGS sequence"/>
</dbReference>
<feature type="region of interest" description="Disordered" evidence="2">
    <location>
        <begin position="1045"/>
        <end position="1150"/>
    </location>
</feature>
<feature type="region of interest" description="Disordered" evidence="2">
    <location>
        <begin position="464"/>
        <end position="513"/>
    </location>
</feature>
<feature type="compositionally biased region" description="Basic and acidic residues" evidence="2">
    <location>
        <begin position="868"/>
        <end position="882"/>
    </location>
</feature>
<feature type="domain" description="CCHC-type" evidence="3">
    <location>
        <begin position="1278"/>
        <end position="1292"/>
    </location>
</feature>
<organism evidence="4 5">
    <name type="scientific">Coilia grayii</name>
    <name type="common">Gray's grenadier anchovy</name>
    <dbReference type="NCBI Taxonomy" id="363190"/>
    <lineage>
        <taxon>Eukaryota</taxon>
        <taxon>Metazoa</taxon>
        <taxon>Chordata</taxon>
        <taxon>Craniata</taxon>
        <taxon>Vertebrata</taxon>
        <taxon>Euteleostomi</taxon>
        <taxon>Actinopterygii</taxon>
        <taxon>Neopterygii</taxon>
        <taxon>Teleostei</taxon>
        <taxon>Clupei</taxon>
        <taxon>Clupeiformes</taxon>
        <taxon>Clupeoidei</taxon>
        <taxon>Engraulidae</taxon>
        <taxon>Coilinae</taxon>
        <taxon>Coilia</taxon>
    </lineage>
</organism>
<feature type="compositionally biased region" description="Basic and acidic residues" evidence="2">
    <location>
        <begin position="1122"/>
        <end position="1150"/>
    </location>
</feature>
<dbReference type="EMBL" id="JBHFQA010000008">
    <property type="protein sequence ID" value="KAL2095508.1"/>
    <property type="molecule type" value="Genomic_DNA"/>
</dbReference>
<evidence type="ECO:0000313" key="5">
    <source>
        <dbReference type="Proteomes" id="UP001591681"/>
    </source>
</evidence>
<dbReference type="PANTHER" id="PTHR47103:SF5">
    <property type="entry name" value="DNA-BINDING PROTEIN HEXBP-LIKE"/>
    <property type="match status" value="1"/>
</dbReference>
<protein>
    <recommendedName>
        <fullName evidence="3">CCHC-type domain-containing protein</fullName>
    </recommendedName>
</protein>
<gene>
    <name evidence="4" type="ORF">ACEWY4_010227</name>
</gene>
<dbReference type="PANTHER" id="PTHR47103">
    <property type="entry name" value="DNA-BINDING PROTEIN"/>
    <property type="match status" value="1"/>
</dbReference>
<dbReference type="SUPFAM" id="SSF57756">
    <property type="entry name" value="Retrovirus zinc finger-like domains"/>
    <property type="match status" value="1"/>
</dbReference>
<feature type="region of interest" description="Disordered" evidence="2">
    <location>
        <begin position="868"/>
        <end position="1005"/>
    </location>
</feature>
<feature type="compositionally biased region" description="Basic and acidic residues" evidence="2">
    <location>
        <begin position="924"/>
        <end position="965"/>
    </location>
</feature>
<evidence type="ECO:0000259" key="3">
    <source>
        <dbReference type="PROSITE" id="PS50158"/>
    </source>
</evidence>
<dbReference type="SMART" id="SM00343">
    <property type="entry name" value="ZnF_C2HC"/>
    <property type="match status" value="6"/>
</dbReference>
<comment type="caution">
    <text evidence="4">The sequence shown here is derived from an EMBL/GenBank/DDBJ whole genome shotgun (WGS) entry which is preliminary data.</text>
</comment>
<feature type="compositionally biased region" description="Basic and acidic residues" evidence="2">
    <location>
        <begin position="484"/>
        <end position="512"/>
    </location>
</feature>